<evidence type="ECO:0000256" key="1">
    <source>
        <dbReference type="SAM" id="MobiDB-lite"/>
    </source>
</evidence>
<name>A0AAN8SCP3_POLSC</name>
<feature type="compositionally biased region" description="Basic and acidic residues" evidence="1">
    <location>
        <begin position="89"/>
        <end position="125"/>
    </location>
</feature>
<evidence type="ECO:0000313" key="3">
    <source>
        <dbReference type="Proteomes" id="UP001372834"/>
    </source>
</evidence>
<gene>
    <name evidence="2" type="ORF">RUM43_004392</name>
</gene>
<organism evidence="2 3">
    <name type="scientific">Polyplax serrata</name>
    <name type="common">Common mouse louse</name>
    <dbReference type="NCBI Taxonomy" id="468196"/>
    <lineage>
        <taxon>Eukaryota</taxon>
        <taxon>Metazoa</taxon>
        <taxon>Ecdysozoa</taxon>
        <taxon>Arthropoda</taxon>
        <taxon>Hexapoda</taxon>
        <taxon>Insecta</taxon>
        <taxon>Pterygota</taxon>
        <taxon>Neoptera</taxon>
        <taxon>Paraneoptera</taxon>
        <taxon>Psocodea</taxon>
        <taxon>Troctomorpha</taxon>
        <taxon>Phthiraptera</taxon>
        <taxon>Anoplura</taxon>
        <taxon>Polyplacidae</taxon>
        <taxon>Polyplax</taxon>
    </lineage>
</organism>
<protein>
    <submittedName>
        <fullName evidence="2">Uncharacterized protein</fullName>
    </submittedName>
</protein>
<reference evidence="2 3" key="1">
    <citation type="submission" date="2023-10" db="EMBL/GenBank/DDBJ databases">
        <title>Genomes of two closely related lineages of the louse Polyplax serrata with different host specificities.</title>
        <authorList>
            <person name="Martinu J."/>
            <person name="Tarabai H."/>
            <person name="Stefka J."/>
            <person name="Hypsa V."/>
        </authorList>
    </citation>
    <scope>NUCLEOTIDE SEQUENCE [LARGE SCALE GENOMIC DNA]</scope>
    <source>
        <strain evidence="2">HR10_N</strain>
    </source>
</reference>
<dbReference type="Proteomes" id="UP001372834">
    <property type="component" value="Unassembled WGS sequence"/>
</dbReference>
<sequence length="140" mass="16474">MAGGTQEAGAEEEQVAGRLRGRSSPFGSILDGWNGRRAKKRNLIYHCCHTFKSSLLMGLMAVCTLTIATEPLRVIFSSLTLVILLHQQSKREREREREKEREKEKERERKREREKERERERERERENYVSIGKSFLLTHM</sequence>
<feature type="region of interest" description="Disordered" evidence="1">
    <location>
        <begin position="87"/>
        <end position="125"/>
    </location>
</feature>
<comment type="caution">
    <text evidence="2">The sequence shown here is derived from an EMBL/GenBank/DDBJ whole genome shotgun (WGS) entry which is preliminary data.</text>
</comment>
<dbReference type="AlphaFoldDB" id="A0AAN8SCP3"/>
<accession>A0AAN8SCP3</accession>
<dbReference type="EMBL" id="JAWJWE010000002">
    <property type="protein sequence ID" value="KAK6642890.1"/>
    <property type="molecule type" value="Genomic_DNA"/>
</dbReference>
<evidence type="ECO:0000313" key="2">
    <source>
        <dbReference type="EMBL" id="KAK6642890.1"/>
    </source>
</evidence>
<proteinExistence type="predicted"/>